<reference evidence="1 2" key="1">
    <citation type="submission" date="2024-02" db="EMBL/GenBank/DDBJ databases">
        <title>A Gaetbulibacter species isolated from tidal flats and genomic insights of their niches.</title>
        <authorList>
            <person name="Ye Y."/>
        </authorList>
    </citation>
    <scope>NUCLEOTIDE SEQUENCE [LARGE SCALE GENOMIC DNA]</scope>
    <source>
        <strain evidence="1 2">KYW382</strain>
    </source>
</reference>
<name>A0ABW7MVT4_9FLAO</name>
<dbReference type="Proteomes" id="UP001610100">
    <property type="component" value="Unassembled WGS sequence"/>
</dbReference>
<proteinExistence type="predicted"/>
<dbReference type="RefSeq" id="WP_344739359.1">
    <property type="nucleotide sequence ID" value="NZ_BAABAY010000001.1"/>
</dbReference>
<keyword evidence="2" id="KW-1185">Reference proteome</keyword>
<organism evidence="1 2">
    <name type="scientific">Gaetbulibacter aestuarii</name>
    <dbReference type="NCBI Taxonomy" id="1502358"/>
    <lineage>
        <taxon>Bacteria</taxon>
        <taxon>Pseudomonadati</taxon>
        <taxon>Bacteroidota</taxon>
        <taxon>Flavobacteriia</taxon>
        <taxon>Flavobacteriales</taxon>
        <taxon>Flavobacteriaceae</taxon>
        <taxon>Gaetbulibacter</taxon>
    </lineage>
</organism>
<evidence type="ECO:0000313" key="2">
    <source>
        <dbReference type="Proteomes" id="UP001610100"/>
    </source>
</evidence>
<dbReference type="EMBL" id="JBAWKB010000001">
    <property type="protein sequence ID" value="MFH6770804.1"/>
    <property type="molecule type" value="Genomic_DNA"/>
</dbReference>
<gene>
    <name evidence="1" type="ORF">V8G58_02570</name>
</gene>
<protein>
    <submittedName>
        <fullName evidence="1">IPExxxVDY family protein</fullName>
    </submittedName>
</protein>
<comment type="caution">
    <text evidence="1">The sequence shown here is derived from an EMBL/GenBank/DDBJ whole genome shotgun (WGS) entry which is preliminary data.</text>
</comment>
<sequence>MAIHKLALDDVLDEVSYTLLAIHCSLEDYRVAYLLNKNLNIHLKRKPTDIDFNGRTRYPIFEWNDTKQRVSWNLVSNICKVDSLQTTVQNSLFNTQDTITKTAFLLPEYRQVNYLLKIENEFSFSKEKYILNQILSIPQIVTAYSINSSAIKSKDNLIFN</sequence>
<dbReference type="InterPro" id="IPR047690">
    <property type="entry name" value="IPExxxVDY_fam"/>
</dbReference>
<dbReference type="NCBIfam" id="NF033205">
    <property type="entry name" value="IPExxxVDY"/>
    <property type="match status" value="1"/>
</dbReference>
<evidence type="ECO:0000313" key="1">
    <source>
        <dbReference type="EMBL" id="MFH6770804.1"/>
    </source>
</evidence>
<accession>A0ABW7MVT4</accession>